<gene>
    <name evidence="1" type="ORF">H8911_07820</name>
</gene>
<organism evidence="1 2">
    <name type="scientific">Holdemanella hominis</name>
    <dbReference type="NCBI Taxonomy" id="2764327"/>
    <lineage>
        <taxon>Bacteria</taxon>
        <taxon>Bacillati</taxon>
        <taxon>Bacillota</taxon>
        <taxon>Erysipelotrichia</taxon>
        <taxon>Erysipelotrichales</taxon>
        <taxon>Erysipelotrichaceae</taxon>
        <taxon>Holdemanella</taxon>
    </lineage>
</organism>
<reference evidence="1 2" key="1">
    <citation type="submission" date="2020-08" db="EMBL/GenBank/DDBJ databases">
        <authorList>
            <person name="Liu C."/>
            <person name="Sun Q."/>
        </authorList>
    </citation>
    <scope>NUCLEOTIDE SEQUENCE [LARGE SCALE GENOMIC DNA]</scope>
    <source>
        <strain evidence="1 2">L34</strain>
    </source>
</reference>
<dbReference type="EMBL" id="JACRWH010000031">
    <property type="protein sequence ID" value="MBC6012642.1"/>
    <property type="molecule type" value="Genomic_DNA"/>
</dbReference>
<dbReference type="Proteomes" id="UP000649075">
    <property type="component" value="Unassembled WGS sequence"/>
</dbReference>
<dbReference type="RefSeq" id="WP_186999255.1">
    <property type="nucleotide sequence ID" value="NZ_JACRWH010000031.1"/>
</dbReference>
<protein>
    <submittedName>
        <fullName evidence="1">Uncharacterized protein</fullName>
    </submittedName>
</protein>
<comment type="caution">
    <text evidence="1">The sequence shown here is derived from an EMBL/GenBank/DDBJ whole genome shotgun (WGS) entry which is preliminary data.</text>
</comment>
<evidence type="ECO:0000313" key="2">
    <source>
        <dbReference type="Proteomes" id="UP000649075"/>
    </source>
</evidence>
<evidence type="ECO:0000313" key="1">
    <source>
        <dbReference type="EMBL" id="MBC6012642.1"/>
    </source>
</evidence>
<keyword evidence="2" id="KW-1185">Reference proteome</keyword>
<sequence>MNIKQQEVAQMNMVEWLSDSQELGKKPSKIEFVKKFELYEMHYYIFKFKRSVFTSWLVGVSGGYVDNDLVPCGHTFSDMKKCNATTAQNDCIDMIERIRSYWMEQAKSYT</sequence>
<accession>A0ABR7KJN3</accession>
<proteinExistence type="predicted"/>
<name>A0ABR7KJN3_9FIRM</name>